<proteinExistence type="predicted"/>
<dbReference type="OrthoDB" id="2428734at2759"/>
<dbReference type="EMBL" id="JEMT01030114">
    <property type="protein sequence ID" value="EXX50247.1"/>
    <property type="molecule type" value="Genomic_DNA"/>
</dbReference>
<dbReference type="HOGENOM" id="CLU_1409501_0_0_1"/>
<gene>
    <name evidence="1" type="ORF">RirG_272660</name>
</gene>
<evidence type="ECO:0000313" key="2">
    <source>
        <dbReference type="Proteomes" id="UP000022910"/>
    </source>
</evidence>
<dbReference type="AlphaFoldDB" id="A0A015I007"/>
<name>A0A015I007_RHIIW</name>
<protein>
    <recommendedName>
        <fullName evidence="3">Protein kinase domain-containing protein</fullName>
    </recommendedName>
</protein>
<evidence type="ECO:0008006" key="3">
    <source>
        <dbReference type="Google" id="ProtNLM"/>
    </source>
</evidence>
<accession>A0A015I007</accession>
<organism evidence="1 2">
    <name type="scientific">Rhizophagus irregularis (strain DAOM 197198w)</name>
    <name type="common">Glomus intraradices</name>
    <dbReference type="NCBI Taxonomy" id="1432141"/>
    <lineage>
        <taxon>Eukaryota</taxon>
        <taxon>Fungi</taxon>
        <taxon>Fungi incertae sedis</taxon>
        <taxon>Mucoromycota</taxon>
        <taxon>Glomeromycotina</taxon>
        <taxon>Glomeromycetes</taxon>
        <taxon>Glomerales</taxon>
        <taxon>Glomeraceae</taxon>
        <taxon>Rhizophagus</taxon>
    </lineage>
</organism>
<evidence type="ECO:0000313" key="1">
    <source>
        <dbReference type="EMBL" id="EXX50247.1"/>
    </source>
</evidence>
<dbReference type="Proteomes" id="UP000022910">
    <property type="component" value="Unassembled WGS sequence"/>
</dbReference>
<reference evidence="1 2" key="1">
    <citation type="submission" date="2014-02" db="EMBL/GenBank/DDBJ databases">
        <title>Single nucleus genome sequencing reveals high similarity among nuclei of an endomycorrhizal fungus.</title>
        <authorList>
            <person name="Lin K."/>
            <person name="Geurts R."/>
            <person name="Zhang Z."/>
            <person name="Limpens E."/>
            <person name="Saunders D.G."/>
            <person name="Mu D."/>
            <person name="Pang E."/>
            <person name="Cao H."/>
            <person name="Cha H."/>
            <person name="Lin T."/>
            <person name="Zhou Q."/>
            <person name="Shang Y."/>
            <person name="Li Y."/>
            <person name="Ivanov S."/>
            <person name="Sharma T."/>
            <person name="Velzen R.V."/>
            <person name="Ruijter N.D."/>
            <person name="Aanen D.K."/>
            <person name="Win J."/>
            <person name="Kamoun S."/>
            <person name="Bisseling T."/>
            <person name="Huang S."/>
        </authorList>
    </citation>
    <scope>NUCLEOTIDE SEQUENCE [LARGE SCALE GENOMIC DNA]</scope>
    <source>
        <strain evidence="2">DAOM197198w</strain>
    </source>
</reference>
<comment type="caution">
    <text evidence="1">The sequence shown here is derived from an EMBL/GenBank/DDBJ whole genome shotgun (WGS) entry which is preliminary data.</text>
</comment>
<sequence>MSFEEIESNNYLEYLKKNFKSWTSGNEQIDNFVQEMQLNNIKGHHDIIFEWIPYNQFYEIKETKKNDFITVYSAIWKDGPLCKIFWSDKRTRSSNNKEVALKCLHNSRNPIESLINEVKRYSVKKLGIKIYGISQNPDTNDYILVQYNFIVNCMSGNEKIDNFIQEMQLETSYSNIVFEWITYNQFYEIKETG</sequence>
<keyword evidence="2" id="KW-1185">Reference proteome</keyword>